<organism evidence="2 3">
    <name type="scientific">Alkalibacterium iburiense</name>
    <dbReference type="NCBI Taxonomy" id="290589"/>
    <lineage>
        <taxon>Bacteria</taxon>
        <taxon>Bacillati</taxon>
        <taxon>Bacillota</taxon>
        <taxon>Bacilli</taxon>
        <taxon>Lactobacillales</taxon>
        <taxon>Carnobacteriaceae</taxon>
        <taxon>Alkalibacterium</taxon>
    </lineage>
</organism>
<protein>
    <submittedName>
        <fullName evidence="2">Glycoside hydrolase family 1 protein</fullName>
    </submittedName>
</protein>
<evidence type="ECO:0000313" key="3">
    <source>
        <dbReference type="Proteomes" id="UP001501166"/>
    </source>
</evidence>
<sequence>MKIEFPKDFWWGAATSGPQSEGRFNKKHANVFDHWYEIDPDAFYNNVGPDTASNFYNSFKEDIAMLKKIGLNSVRTSIQWSRLIDDLEEGTLNEDGVRFYNDLIDEFLKNGIRPVINLHHFDIPAELYHKYGGWESKYVVDLFAKFAEQCFKLFGDRVEDWFTHNEPMVVVDGQYLYQFHYPLVRDGKKAVQVAYNLVLASAKAIEKFRKVNTNPKGRIGIILNLTPSYPATLEAKDVEAARFADLWCNQMFLDPSIHGVFPKELTDVLDKDGVLWESTIEEEKIILDNTIDVLGVNFYHPNRVQQPTVSPNSLTVDWMPNKYYDSYEKRNRRMNVDKGWEIYPKALYDIAINVRDNYNNIPWFVSENGMGVSREERWLNKDGMIEDDYRIQFIQEHLYWVSEGIKAGSNCFGYHLWTPIDSWSWMNAYRNRYGFISNNIHTQVKTIKKSGYWIKEVADANAYDMPEELIESLVIQPESTDITSDIELIKE</sequence>
<dbReference type="PANTHER" id="PTHR10353:SF139">
    <property type="entry name" value="6-PHOSPHO-BETA-GLUCOSIDASE GMUD"/>
    <property type="match status" value="1"/>
</dbReference>
<keyword evidence="3" id="KW-1185">Reference proteome</keyword>
<dbReference type="PRINTS" id="PR00131">
    <property type="entry name" value="GLHYDRLASE1"/>
</dbReference>
<dbReference type="RefSeq" id="WP_343755901.1">
    <property type="nucleotide sequence ID" value="NZ_BAAACW010000114.1"/>
</dbReference>
<reference evidence="2 3" key="1">
    <citation type="journal article" date="2019" name="Int. J. Syst. Evol. Microbiol.">
        <title>The Global Catalogue of Microorganisms (GCM) 10K type strain sequencing project: providing services to taxonomists for standard genome sequencing and annotation.</title>
        <authorList>
            <consortium name="The Broad Institute Genomics Platform"/>
            <consortium name="The Broad Institute Genome Sequencing Center for Infectious Disease"/>
            <person name="Wu L."/>
            <person name="Ma J."/>
        </authorList>
    </citation>
    <scope>NUCLEOTIDE SEQUENCE [LARGE SCALE GENOMIC DNA]</scope>
    <source>
        <strain evidence="2 3">JCM 12662</strain>
    </source>
</reference>
<gene>
    <name evidence="2" type="ORF">GCM10008932_18180</name>
</gene>
<comment type="similarity">
    <text evidence="1">Belongs to the glycosyl hydrolase 1 family.</text>
</comment>
<evidence type="ECO:0000313" key="2">
    <source>
        <dbReference type="EMBL" id="GAA0366404.1"/>
    </source>
</evidence>
<dbReference type="InterPro" id="IPR001360">
    <property type="entry name" value="Glyco_hydro_1"/>
</dbReference>
<dbReference type="SUPFAM" id="SSF51445">
    <property type="entry name" value="(Trans)glycosidases"/>
    <property type="match status" value="1"/>
</dbReference>
<proteinExistence type="inferred from homology"/>
<dbReference type="InterPro" id="IPR017853">
    <property type="entry name" value="GH"/>
</dbReference>
<keyword evidence="2" id="KW-0378">Hydrolase</keyword>
<dbReference type="PANTHER" id="PTHR10353">
    <property type="entry name" value="GLYCOSYL HYDROLASE"/>
    <property type="match status" value="1"/>
</dbReference>
<name>A0ABN0XK89_9LACT</name>
<dbReference type="Proteomes" id="UP001501166">
    <property type="component" value="Unassembled WGS sequence"/>
</dbReference>
<evidence type="ECO:0000256" key="1">
    <source>
        <dbReference type="RuleBase" id="RU003690"/>
    </source>
</evidence>
<accession>A0ABN0XK89</accession>
<dbReference type="Gene3D" id="3.20.20.80">
    <property type="entry name" value="Glycosidases"/>
    <property type="match status" value="1"/>
</dbReference>
<dbReference type="GO" id="GO:0016787">
    <property type="term" value="F:hydrolase activity"/>
    <property type="evidence" value="ECO:0007669"/>
    <property type="project" value="UniProtKB-KW"/>
</dbReference>
<comment type="caution">
    <text evidence="2">The sequence shown here is derived from an EMBL/GenBank/DDBJ whole genome shotgun (WGS) entry which is preliminary data.</text>
</comment>
<dbReference type="EMBL" id="BAAACW010000114">
    <property type="protein sequence ID" value="GAA0366404.1"/>
    <property type="molecule type" value="Genomic_DNA"/>
</dbReference>
<dbReference type="Pfam" id="PF00232">
    <property type="entry name" value="Glyco_hydro_1"/>
    <property type="match status" value="1"/>
</dbReference>